<comment type="similarity">
    <text evidence="1">Belongs to the RCAN family.</text>
</comment>
<dbReference type="GeneID" id="95984781"/>
<evidence type="ECO:0000313" key="3">
    <source>
        <dbReference type="EMBL" id="KAL1409741.1"/>
    </source>
</evidence>
<dbReference type="InterPro" id="IPR006931">
    <property type="entry name" value="Calcipressin"/>
</dbReference>
<evidence type="ECO:0000313" key="4">
    <source>
        <dbReference type="Proteomes" id="UP001565368"/>
    </source>
</evidence>
<sequence length="330" mass="34458">MPPLPNPAASLPPVRPTTPPPPTAIQRANTPPPLSFAVPPPPELEPSAPRTSEPTNTLALLLPTQALFAPEPIAVLRAAFEAYGRLVHWAPVRAMGRVILVYDDDGAAARAKREGDLLRIELGDEAEAAAEAVEARSPAPAAQAPDSHGYFDRKRKAITLRVYALPPTPLSPVDAHLRPPEAERNFLISPPGSPPEGWEPVEEEGPNLHPLADDLRRALESLQISAAGGREVLVDEGGVRVEVEDTSAGPRRERWEGEEEEYGVEEPWGGPGIWEAPSQARGDGGGGGGGAGLGGGGAGLGAAPLPALSLGEVLSPSGKVRIVPTARPPV</sequence>
<accession>A0ABR3Q5K6</accession>
<dbReference type="PANTHER" id="PTHR10300">
    <property type="entry name" value="CALCIPRESSIN"/>
    <property type="match status" value="1"/>
</dbReference>
<dbReference type="RefSeq" id="XP_069209685.1">
    <property type="nucleotide sequence ID" value="XM_069352267.1"/>
</dbReference>
<name>A0ABR3Q5K6_9TREE</name>
<evidence type="ECO:0008006" key="5">
    <source>
        <dbReference type="Google" id="ProtNLM"/>
    </source>
</evidence>
<feature type="region of interest" description="Disordered" evidence="2">
    <location>
        <begin position="244"/>
        <end position="298"/>
    </location>
</feature>
<dbReference type="Proteomes" id="UP001565368">
    <property type="component" value="Unassembled WGS sequence"/>
</dbReference>
<gene>
    <name evidence="3" type="ORF">Q8F55_003738</name>
</gene>
<dbReference type="Pfam" id="PF04847">
    <property type="entry name" value="Calcipressin"/>
    <property type="match status" value="1"/>
</dbReference>
<evidence type="ECO:0000256" key="1">
    <source>
        <dbReference type="ARBA" id="ARBA00008209"/>
    </source>
</evidence>
<reference evidence="3 4" key="1">
    <citation type="submission" date="2023-08" db="EMBL/GenBank/DDBJ databases">
        <title>Annotated Genome Sequence of Vanrija albida AlHP1.</title>
        <authorList>
            <person name="Herzog R."/>
        </authorList>
    </citation>
    <scope>NUCLEOTIDE SEQUENCE [LARGE SCALE GENOMIC DNA]</scope>
    <source>
        <strain evidence="3 4">AlHP1</strain>
    </source>
</reference>
<comment type="caution">
    <text evidence="3">The sequence shown here is derived from an EMBL/GenBank/DDBJ whole genome shotgun (WGS) entry which is preliminary data.</text>
</comment>
<feature type="compositionally biased region" description="Gly residues" evidence="2">
    <location>
        <begin position="282"/>
        <end position="298"/>
    </location>
</feature>
<organism evidence="3 4">
    <name type="scientific">Vanrija albida</name>
    <dbReference type="NCBI Taxonomy" id="181172"/>
    <lineage>
        <taxon>Eukaryota</taxon>
        <taxon>Fungi</taxon>
        <taxon>Dikarya</taxon>
        <taxon>Basidiomycota</taxon>
        <taxon>Agaricomycotina</taxon>
        <taxon>Tremellomycetes</taxon>
        <taxon>Trichosporonales</taxon>
        <taxon>Trichosporonaceae</taxon>
        <taxon>Vanrija</taxon>
    </lineage>
</organism>
<proteinExistence type="inferred from homology"/>
<keyword evidence="4" id="KW-1185">Reference proteome</keyword>
<feature type="region of interest" description="Disordered" evidence="2">
    <location>
        <begin position="1"/>
        <end position="54"/>
    </location>
</feature>
<dbReference type="EMBL" id="JBBXJM010000003">
    <property type="protein sequence ID" value="KAL1409741.1"/>
    <property type="molecule type" value="Genomic_DNA"/>
</dbReference>
<feature type="compositionally biased region" description="Pro residues" evidence="2">
    <location>
        <begin position="30"/>
        <end position="44"/>
    </location>
</feature>
<feature type="compositionally biased region" description="Pro residues" evidence="2">
    <location>
        <begin position="13"/>
        <end position="23"/>
    </location>
</feature>
<dbReference type="PANTHER" id="PTHR10300:SF14">
    <property type="entry name" value="PROTEIN SARAH"/>
    <property type="match status" value="1"/>
</dbReference>
<protein>
    <recommendedName>
        <fullName evidence="5">Calcipressin</fullName>
    </recommendedName>
</protein>
<evidence type="ECO:0000256" key="2">
    <source>
        <dbReference type="SAM" id="MobiDB-lite"/>
    </source>
</evidence>